<dbReference type="InterPro" id="IPR002404">
    <property type="entry name" value="IRS_PTB"/>
</dbReference>
<feature type="compositionally biased region" description="Low complexity" evidence="5">
    <location>
        <begin position="418"/>
        <end position="428"/>
    </location>
</feature>
<dbReference type="InterPro" id="IPR037278">
    <property type="entry name" value="ARFGAP/RecO"/>
</dbReference>
<dbReference type="AlphaFoldDB" id="A0A061I897"/>
<dbReference type="PROSITE" id="PS51064">
    <property type="entry name" value="IRS_PTB"/>
    <property type="match status" value="1"/>
</dbReference>
<keyword evidence="4" id="KW-0862">Zinc</keyword>
<sequence length="851" mass="89022">MICPKAVGVPAAHPTPAALLPGPPKDKAVSYTMVYSAVKVTTHSVLPTGPPLGVGEPKTEEISVLHGMLCASSRPPVPGKSSPHSGAMGSAAGALHHRSCLTSPHSLPDPTAGPLTPLWTYPATAAGLKRPPAYDSLKAGGVLNKGCGIGGPPPMVKIQLQEPGTDGGAFASISCAHVITSSGTPEEEEMGAAFGAGWALQRKVLYGGKRAKELDNFCFKRGLNPPHRVKSISMTTFTEPEVLFLQSRGNEVCRKIWLGLFDARTSLIPDSRDPQKVKEFLQEKYEKKRWYVPPEQVKGPSYSRGGASTPVQGSVPEGKPVRTLLGDPVPSLSDAASSSSQSANQSQARTAQARSSQPSNKKASTDLLADIGGDPFAAPQVAPAFAAFPAFGGQTPSHGGFANFDAFSSNPGTSAFGSLPPSAQAPFQAQPPPAGHPPCSPISAPSLRDESGAEKNGTGPGFGMSSVGPGLLQPVPPTGVFASPFSAPMFPTQAALSEQQNGLSPQEAPESWIFAPFQDVWPVTLRSKGLGRVQGLSSGSYRLCLGSGALSLLRKPGSKGSKDSRASPPPALRLSLLSVRRCGHADSFFFLELGRSAPTGPGELWMQAPDAVVAQSIHETVLAAMKRLGSSATSGKAELPSGDLPNSASAAPAPTTYETPASVTQPKSPGERAKQDCKTLERTGPTPSYKGLDLGGDYITMGVRDDYVHMGGKAGDYMWMAPPSLPPAPARVDSGKSLQDCEGTEYVPMNRFLPGSFYYELKAREPELGHQGAPCSIRDRWGPTEAQPRSSQLSELSGDYMYIPDSVGMNSAKPGALDSCLNYVDLDLVPPLEVPGAVSEDSPNSYASIKF</sequence>
<feature type="domain" description="IRS-type PTB" evidence="6">
    <location>
        <begin position="517"/>
        <end position="632"/>
    </location>
</feature>
<dbReference type="InterPro" id="IPR001164">
    <property type="entry name" value="ArfGAP_dom"/>
</dbReference>
<dbReference type="InterPro" id="IPR038508">
    <property type="entry name" value="ArfGAP_dom_sf"/>
</dbReference>
<dbReference type="SMART" id="SM01244">
    <property type="entry name" value="IRS"/>
    <property type="match status" value="1"/>
</dbReference>
<dbReference type="Pfam" id="PF02174">
    <property type="entry name" value="IRS"/>
    <property type="match status" value="1"/>
</dbReference>
<dbReference type="CDD" id="cd01204">
    <property type="entry name" value="PTB_IRS"/>
    <property type="match status" value="1"/>
</dbReference>
<dbReference type="InterPro" id="IPR011993">
    <property type="entry name" value="PH-like_dom_sf"/>
</dbReference>
<dbReference type="GO" id="GO:0016020">
    <property type="term" value="C:membrane"/>
    <property type="evidence" value="ECO:0007669"/>
    <property type="project" value="TreeGrafter"/>
</dbReference>
<proteinExistence type="predicted"/>
<dbReference type="Proteomes" id="UP000030759">
    <property type="component" value="Unassembled WGS sequence"/>
</dbReference>
<evidence type="ECO:0000313" key="7">
    <source>
        <dbReference type="EMBL" id="ERE76144.1"/>
    </source>
</evidence>
<dbReference type="GO" id="GO:0005096">
    <property type="term" value="F:GTPase activator activity"/>
    <property type="evidence" value="ECO:0007669"/>
    <property type="project" value="InterPro"/>
</dbReference>
<dbReference type="SUPFAM" id="SSF57863">
    <property type="entry name" value="ArfGap/RecO-like zinc finger"/>
    <property type="match status" value="1"/>
</dbReference>
<evidence type="ECO:0000256" key="4">
    <source>
        <dbReference type="ARBA" id="ARBA00022833"/>
    </source>
</evidence>
<protein>
    <submittedName>
        <fullName evidence="7">Insulin receptor substrate-1, PTB containing protein</fullName>
    </submittedName>
</protein>
<dbReference type="PANTHER" id="PTHR46134:SF4">
    <property type="entry name" value="ARF-GAP DOMAIN AND FG REPEAT-CONTAINING PROTEIN 2"/>
    <property type="match status" value="1"/>
</dbReference>
<feature type="compositionally biased region" description="Low complexity" evidence="5">
    <location>
        <begin position="331"/>
        <end position="359"/>
    </location>
</feature>
<keyword evidence="3" id="KW-0863">Zinc-finger</keyword>
<dbReference type="GO" id="GO:0008270">
    <property type="term" value="F:zinc ion binding"/>
    <property type="evidence" value="ECO:0007669"/>
    <property type="project" value="UniProtKB-KW"/>
</dbReference>
<name>A0A061I897_CRIGR</name>
<feature type="compositionally biased region" description="Basic and acidic residues" evidence="5">
    <location>
        <begin position="669"/>
        <end position="681"/>
    </location>
</feature>
<evidence type="ECO:0000256" key="1">
    <source>
        <dbReference type="ARBA" id="ARBA00022723"/>
    </source>
</evidence>
<dbReference type="SMART" id="SM00310">
    <property type="entry name" value="PTBI"/>
    <property type="match status" value="1"/>
</dbReference>
<dbReference type="SMART" id="SM00105">
    <property type="entry name" value="ArfGap"/>
    <property type="match status" value="1"/>
</dbReference>
<evidence type="ECO:0000256" key="3">
    <source>
        <dbReference type="ARBA" id="ARBA00022771"/>
    </source>
</evidence>
<evidence type="ECO:0000256" key="2">
    <source>
        <dbReference type="ARBA" id="ARBA00022737"/>
    </source>
</evidence>
<dbReference type="Pfam" id="PF15452">
    <property type="entry name" value="NYAP_C"/>
    <property type="match status" value="1"/>
</dbReference>
<feature type="region of interest" description="Disordered" evidence="5">
    <location>
        <begin position="413"/>
        <end position="469"/>
    </location>
</feature>
<dbReference type="FunFam" id="2.30.29.30:FF:000374">
    <property type="entry name" value="insulin receptor substrate 1-like"/>
    <property type="match status" value="1"/>
</dbReference>
<dbReference type="InterPro" id="IPR052248">
    <property type="entry name" value="Arf-GAP_FG-repeat_protein"/>
</dbReference>
<dbReference type="Gene3D" id="2.30.29.30">
    <property type="entry name" value="Pleckstrin-homology domain (PH domain)/Phosphotyrosine-binding domain (PTB)"/>
    <property type="match status" value="1"/>
</dbReference>
<dbReference type="Gene3D" id="1.10.220.150">
    <property type="entry name" value="Arf GTPase activating protein"/>
    <property type="match status" value="1"/>
</dbReference>
<dbReference type="InterPro" id="IPR029353">
    <property type="entry name" value="NYAP_C"/>
</dbReference>
<keyword evidence="2" id="KW-0677">Repeat</keyword>
<evidence type="ECO:0000256" key="5">
    <source>
        <dbReference type="SAM" id="MobiDB-lite"/>
    </source>
</evidence>
<dbReference type="GO" id="GO:0001675">
    <property type="term" value="P:acrosome assembly"/>
    <property type="evidence" value="ECO:0007669"/>
    <property type="project" value="TreeGrafter"/>
</dbReference>
<dbReference type="Pfam" id="PF01412">
    <property type="entry name" value="ArfGap"/>
    <property type="match status" value="1"/>
</dbReference>
<dbReference type="PANTHER" id="PTHR46134">
    <property type="entry name" value="DRONGO, ISOFORM F"/>
    <property type="match status" value="1"/>
</dbReference>
<keyword evidence="7" id="KW-0675">Receptor</keyword>
<keyword evidence="1" id="KW-0479">Metal-binding</keyword>
<feature type="compositionally biased region" description="Pro residues" evidence="5">
    <location>
        <begin position="429"/>
        <end position="440"/>
    </location>
</feature>
<accession>A0A061I897</accession>
<dbReference type="GO" id="GO:0045109">
    <property type="term" value="P:intermediate filament organization"/>
    <property type="evidence" value="ECO:0007669"/>
    <property type="project" value="TreeGrafter"/>
</dbReference>
<feature type="region of interest" description="Disordered" evidence="5">
    <location>
        <begin position="296"/>
        <end position="368"/>
    </location>
</feature>
<dbReference type="SUPFAM" id="SSF50729">
    <property type="entry name" value="PH domain-like"/>
    <property type="match status" value="1"/>
</dbReference>
<evidence type="ECO:0000313" key="8">
    <source>
        <dbReference type="Proteomes" id="UP000030759"/>
    </source>
</evidence>
<organism evidence="7 8">
    <name type="scientific">Cricetulus griseus</name>
    <name type="common">Chinese hamster</name>
    <name type="synonym">Cricetulus barabensis griseus</name>
    <dbReference type="NCBI Taxonomy" id="10029"/>
    <lineage>
        <taxon>Eukaryota</taxon>
        <taxon>Metazoa</taxon>
        <taxon>Chordata</taxon>
        <taxon>Craniata</taxon>
        <taxon>Vertebrata</taxon>
        <taxon>Euteleostomi</taxon>
        <taxon>Mammalia</taxon>
        <taxon>Eutheria</taxon>
        <taxon>Euarchontoglires</taxon>
        <taxon>Glires</taxon>
        <taxon>Rodentia</taxon>
        <taxon>Myomorpha</taxon>
        <taxon>Muroidea</taxon>
        <taxon>Cricetidae</taxon>
        <taxon>Cricetinae</taxon>
        <taxon>Cricetulus</taxon>
    </lineage>
</organism>
<dbReference type="EMBL" id="KE674754">
    <property type="protein sequence ID" value="ERE76144.1"/>
    <property type="molecule type" value="Genomic_DNA"/>
</dbReference>
<dbReference type="GO" id="GO:0007289">
    <property type="term" value="P:spermatid nucleus differentiation"/>
    <property type="evidence" value="ECO:0007669"/>
    <property type="project" value="TreeGrafter"/>
</dbReference>
<feature type="compositionally biased region" description="Low complexity" evidence="5">
    <location>
        <begin position="647"/>
        <end position="662"/>
    </location>
</feature>
<dbReference type="PRINTS" id="PR00628">
    <property type="entry name" value="INSULINRSI"/>
</dbReference>
<dbReference type="GO" id="GO:0031410">
    <property type="term" value="C:cytoplasmic vesicle"/>
    <property type="evidence" value="ECO:0007669"/>
    <property type="project" value="TreeGrafter"/>
</dbReference>
<gene>
    <name evidence="7" type="ORF">H671_4g12061</name>
</gene>
<evidence type="ECO:0000259" key="6">
    <source>
        <dbReference type="PROSITE" id="PS51064"/>
    </source>
</evidence>
<reference evidence="8" key="1">
    <citation type="journal article" date="2013" name="Nat. Biotechnol.">
        <title>Chinese hamster genome sequenced from sorted chromosomes.</title>
        <authorList>
            <person name="Brinkrolf K."/>
            <person name="Rupp O."/>
            <person name="Laux H."/>
            <person name="Kollin F."/>
            <person name="Ernst W."/>
            <person name="Linke B."/>
            <person name="Kofler R."/>
            <person name="Romand S."/>
            <person name="Hesse F."/>
            <person name="Budach W.E."/>
            <person name="Galosy S."/>
            <person name="Muller D."/>
            <person name="Noll T."/>
            <person name="Wienberg J."/>
            <person name="Jostock T."/>
            <person name="Leonard M."/>
            <person name="Grillari J."/>
            <person name="Tauch A."/>
            <person name="Goesmann A."/>
            <person name="Helk B."/>
            <person name="Mott J.E."/>
            <person name="Puhler A."/>
            <person name="Borth N."/>
        </authorList>
    </citation>
    <scope>NUCLEOTIDE SEQUENCE [LARGE SCALE GENOMIC DNA]</scope>
    <source>
        <strain evidence="8">17A/GY</strain>
    </source>
</reference>
<feature type="region of interest" description="Disordered" evidence="5">
    <location>
        <begin position="633"/>
        <end position="692"/>
    </location>
</feature>